<evidence type="ECO:0000256" key="6">
    <source>
        <dbReference type="ARBA" id="ARBA00023125"/>
    </source>
</evidence>
<dbReference type="EMBL" id="JBHTBZ010000025">
    <property type="protein sequence ID" value="MFC7461006.1"/>
    <property type="molecule type" value="Genomic_DNA"/>
</dbReference>
<dbReference type="InterPro" id="IPR002052">
    <property type="entry name" value="DNA_methylase_N6_adenine_CS"/>
</dbReference>
<dbReference type="PANTHER" id="PTHR33841">
    <property type="entry name" value="DNA METHYLTRANSFERASE YEEA-RELATED"/>
    <property type="match status" value="1"/>
</dbReference>
<dbReference type="InterPro" id="IPR025931">
    <property type="entry name" value="TaqI_C"/>
</dbReference>
<dbReference type="GO" id="GO:0008168">
    <property type="term" value="F:methyltransferase activity"/>
    <property type="evidence" value="ECO:0007669"/>
    <property type="project" value="UniProtKB-KW"/>
</dbReference>
<dbReference type="PRINTS" id="PR00507">
    <property type="entry name" value="N12N6MTFRASE"/>
</dbReference>
<dbReference type="EC" id="2.1.1.72" evidence="1"/>
<protein>
    <recommendedName>
        <fullName evidence="1">site-specific DNA-methyltransferase (adenine-specific)</fullName>
        <ecNumber evidence="1">2.1.1.72</ecNumber>
    </recommendedName>
</protein>
<reference evidence="11" key="1">
    <citation type="journal article" date="2019" name="Int. J. Syst. Evol. Microbiol.">
        <title>The Global Catalogue of Microorganisms (GCM) 10K type strain sequencing project: providing services to taxonomists for standard genome sequencing and annotation.</title>
        <authorList>
            <consortium name="The Broad Institute Genomics Platform"/>
            <consortium name="The Broad Institute Genome Sequencing Center for Infectious Disease"/>
            <person name="Wu L."/>
            <person name="Ma J."/>
        </authorList>
    </citation>
    <scope>NUCLEOTIDE SEQUENCE [LARGE SCALE GENOMIC DNA]</scope>
    <source>
        <strain evidence="11">CCUG 53903</strain>
    </source>
</reference>
<dbReference type="PANTHER" id="PTHR33841:SF1">
    <property type="entry name" value="DNA METHYLTRANSFERASE A"/>
    <property type="match status" value="1"/>
</dbReference>
<dbReference type="SUPFAM" id="SSF53335">
    <property type="entry name" value="S-adenosyl-L-methionine-dependent methyltransferases"/>
    <property type="match status" value="1"/>
</dbReference>
<comment type="catalytic activity">
    <reaction evidence="7">
        <text>a 2'-deoxyadenosine in DNA + S-adenosyl-L-methionine = an N(6)-methyl-2'-deoxyadenosine in DNA + S-adenosyl-L-homocysteine + H(+)</text>
        <dbReference type="Rhea" id="RHEA:15197"/>
        <dbReference type="Rhea" id="RHEA-COMP:12418"/>
        <dbReference type="Rhea" id="RHEA-COMP:12419"/>
        <dbReference type="ChEBI" id="CHEBI:15378"/>
        <dbReference type="ChEBI" id="CHEBI:57856"/>
        <dbReference type="ChEBI" id="CHEBI:59789"/>
        <dbReference type="ChEBI" id="CHEBI:90615"/>
        <dbReference type="ChEBI" id="CHEBI:90616"/>
        <dbReference type="EC" id="2.1.1.72"/>
    </reaction>
</comment>
<keyword evidence="6" id="KW-0238">DNA-binding</keyword>
<dbReference type="Pfam" id="PF07669">
    <property type="entry name" value="Eco57I"/>
    <property type="match status" value="1"/>
</dbReference>
<keyword evidence="4" id="KW-0949">S-adenosyl-L-methionine</keyword>
<dbReference type="Pfam" id="PF12950">
    <property type="entry name" value="TaqI_C"/>
    <property type="match status" value="1"/>
</dbReference>
<evidence type="ECO:0000256" key="3">
    <source>
        <dbReference type="ARBA" id="ARBA00022679"/>
    </source>
</evidence>
<evidence type="ECO:0000256" key="5">
    <source>
        <dbReference type="ARBA" id="ARBA00022747"/>
    </source>
</evidence>
<keyword evidence="5" id="KW-0680">Restriction system</keyword>
<dbReference type="Proteomes" id="UP001596457">
    <property type="component" value="Unassembled WGS sequence"/>
</dbReference>
<evidence type="ECO:0000259" key="9">
    <source>
        <dbReference type="Pfam" id="PF12950"/>
    </source>
</evidence>
<organism evidence="10 11">
    <name type="scientific">Hydrogenophaga defluvii</name>
    <dbReference type="NCBI Taxonomy" id="249410"/>
    <lineage>
        <taxon>Bacteria</taxon>
        <taxon>Pseudomonadati</taxon>
        <taxon>Pseudomonadota</taxon>
        <taxon>Betaproteobacteria</taxon>
        <taxon>Burkholderiales</taxon>
        <taxon>Comamonadaceae</taxon>
        <taxon>Hydrogenophaga</taxon>
    </lineage>
</organism>
<name>A0ABW2SBV3_9BURK</name>
<dbReference type="PROSITE" id="PS00092">
    <property type="entry name" value="N6_MTASE"/>
    <property type="match status" value="1"/>
</dbReference>
<dbReference type="Gene3D" id="3.40.50.150">
    <property type="entry name" value="Vaccinia Virus protein VP39"/>
    <property type="match status" value="1"/>
</dbReference>
<comment type="caution">
    <text evidence="10">The sequence shown here is derived from an EMBL/GenBank/DDBJ whole genome shotgun (WGS) entry which is preliminary data.</text>
</comment>
<dbReference type="InterPro" id="IPR050953">
    <property type="entry name" value="N4_N6_ade-DNA_methylase"/>
</dbReference>
<evidence type="ECO:0000259" key="8">
    <source>
        <dbReference type="Pfam" id="PF07669"/>
    </source>
</evidence>
<proteinExistence type="predicted"/>
<keyword evidence="3" id="KW-0808">Transferase</keyword>
<evidence type="ECO:0000313" key="11">
    <source>
        <dbReference type="Proteomes" id="UP001596457"/>
    </source>
</evidence>
<gene>
    <name evidence="10" type="ORF">ACFQU0_11280</name>
</gene>
<evidence type="ECO:0000256" key="7">
    <source>
        <dbReference type="ARBA" id="ARBA00047942"/>
    </source>
</evidence>
<accession>A0ABW2SBV3</accession>
<evidence type="ECO:0000256" key="2">
    <source>
        <dbReference type="ARBA" id="ARBA00022603"/>
    </source>
</evidence>
<evidence type="ECO:0000256" key="4">
    <source>
        <dbReference type="ARBA" id="ARBA00022691"/>
    </source>
</evidence>
<evidence type="ECO:0000256" key="1">
    <source>
        <dbReference type="ARBA" id="ARBA00011900"/>
    </source>
</evidence>
<dbReference type="GO" id="GO:0032259">
    <property type="term" value="P:methylation"/>
    <property type="evidence" value="ECO:0007669"/>
    <property type="project" value="UniProtKB-KW"/>
</dbReference>
<dbReference type="InterPro" id="IPR029063">
    <property type="entry name" value="SAM-dependent_MTases_sf"/>
</dbReference>
<keyword evidence="2 10" id="KW-0489">Methyltransferase</keyword>
<dbReference type="CDD" id="cd02440">
    <property type="entry name" value="AdoMet_MTases"/>
    <property type="match status" value="1"/>
</dbReference>
<feature type="domain" description="TaqI-like C-terminal specificity" evidence="9">
    <location>
        <begin position="399"/>
        <end position="510"/>
    </location>
</feature>
<keyword evidence="11" id="KW-1185">Reference proteome</keyword>
<evidence type="ECO:0000313" key="10">
    <source>
        <dbReference type="EMBL" id="MFC7461006.1"/>
    </source>
</evidence>
<feature type="domain" description="Type II methyltransferase M.TaqI-like" evidence="8">
    <location>
        <begin position="140"/>
        <end position="237"/>
    </location>
</feature>
<sequence length="563" mass="63800">MTFAIQPPQFEERCPVQQAHEALAHTSSVDERGAIFTRKEVVECMLDWAGYTSDKNLKSIRILEPSCGHGEFLLAAIERLLQSCGKNAKAKELSGCIRAVELHKPSFDRVTLAAKELLGRFGFSAKDQQELCASWLVHGDFLLTNLPGSFDVVIGNPPYVRQELIHSPLLSVYRRRFTTLYDRADLYVLFIERSLELLSDKGQLCFICADRWMKNKYGQLLRQYVSQGFGLKAYMDMTHIAAFHSEVAAYPAITVIERGYAGPTFVAHAKNVESLPMLTFDATKADTPEIRLAHSVVQGSEPWLFDSSDLLSLVRDLERRLPTLEEAGCKVGIGVATGADKAFIGLLEELDVEPSRKLPLAMTKDIDTGHVKWRGFGIVNPFEEDGSLASFEKYPKFAAYLKKRYLQISKRHVAQRDKVRWYRTIDRITPSLTYKPKLLIPDIRGETLVAYETGHLYPHHNLYYVVSDTWDLEALQAILLSDVARLFIATYSTKMRGGFLRFQAQYLRRIRVPTYESISQNDRKALISAARSLDKDKANRAAFKVYGINEDEAVLLLEHFTKS</sequence>
<dbReference type="InterPro" id="IPR011639">
    <property type="entry name" value="MethylTrfase_TaqI-like_dom"/>
</dbReference>
<dbReference type="RefSeq" id="WP_382200788.1">
    <property type="nucleotide sequence ID" value="NZ_JBHTBZ010000025.1"/>
</dbReference>